<sequence>MQIWFEKPAGNLSFAGGPWRVNRIPSFIVSSSFLEPFFSCRPQQPGCRRRVAIRCIGRPRRLHPPSGPDIRAAGTLFSPEPRLFLAPGARAVPKK</sequence>
<accession>A0ABN9ZT03</accession>
<reference evidence="1" key="1">
    <citation type="submission" date="2023-12" db="EMBL/GenBank/DDBJ databases">
        <authorList>
            <person name="Brown T."/>
        </authorList>
    </citation>
    <scope>NUCLEOTIDE SEQUENCE</scope>
</reference>
<dbReference type="EMBL" id="OY882859">
    <property type="protein sequence ID" value="CAK6441375.1"/>
    <property type="molecule type" value="Genomic_DNA"/>
</dbReference>
<organism evidence="1 2">
    <name type="scientific">Pipistrellus nathusii</name>
    <name type="common">Nathusius' pipistrelle</name>
    <dbReference type="NCBI Taxonomy" id="59473"/>
    <lineage>
        <taxon>Eukaryota</taxon>
        <taxon>Metazoa</taxon>
        <taxon>Chordata</taxon>
        <taxon>Craniata</taxon>
        <taxon>Vertebrata</taxon>
        <taxon>Euteleostomi</taxon>
        <taxon>Mammalia</taxon>
        <taxon>Eutheria</taxon>
        <taxon>Laurasiatheria</taxon>
        <taxon>Chiroptera</taxon>
        <taxon>Yangochiroptera</taxon>
        <taxon>Vespertilionidae</taxon>
        <taxon>Pipistrellus</taxon>
    </lineage>
</organism>
<name>A0ABN9ZT03_PIPNA</name>
<dbReference type="Proteomes" id="UP001314169">
    <property type="component" value="Chromosome 2"/>
</dbReference>
<evidence type="ECO:0000313" key="2">
    <source>
        <dbReference type="Proteomes" id="UP001314169"/>
    </source>
</evidence>
<evidence type="ECO:0000313" key="1">
    <source>
        <dbReference type="EMBL" id="CAK6441375.1"/>
    </source>
</evidence>
<gene>
    <name evidence="1" type="ORF">MPIPNATIZW_LOCUS9681</name>
</gene>
<protein>
    <submittedName>
        <fullName evidence="1">Uncharacterized protein</fullName>
    </submittedName>
</protein>
<keyword evidence="2" id="KW-1185">Reference proteome</keyword>
<proteinExistence type="predicted"/>